<dbReference type="EMBL" id="FMVN01000005">
    <property type="protein sequence ID" value="SCY21319.1"/>
    <property type="molecule type" value="Genomic_DNA"/>
</dbReference>
<dbReference type="EMBL" id="LN614830">
    <property type="protein sequence ID" value="CEG61714.1"/>
    <property type="molecule type" value="Genomic_DNA"/>
</dbReference>
<feature type="region of interest" description="Disordered" evidence="1">
    <location>
        <begin position="64"/>
        <end position="211"/>
    </location>
</feature>
<dbReference type="RefSeq" id="WP_052679556.1">
    <property type="nucleotide sequence ID" value="NZ_CP020614.1"/>
</dbReference>
<dbReference type="Pfam" id="PF11393">
    <property type="entry name" value="T4BSS_DotI_IcmL"/>
    <property type="match status" value="1"/>
</dbReference>
<dbReference type="CDD" id="cd16385">
    <property type="entry name" value="IcmL"/>
    <property type="match status" value="1"/>
</dbReference>
<reference evidence="4 6" key="3">
    <citation type="submission" date="2016-10" db="EMBL/GenBank/DDBJ databases">
        <authorList>
            <person name="Varghese N."/>
            <person name="Submissions S."/>
        </authorList>
    </citation>
    <scope>NUCLEOTIDE SEQUENCE [LARGE SCALE GENOMIC DNA]</scope>
    <source>
        <strain evidence="4 6">ATCC 33218</strain>
    </source>
</reference>
<evidence type="ECO:0000313" key="3">
    <source>
        <dbReference type="EMBL" id="CEG61714.1"/>
    </source>
</evidence>
<dbReference type="InterPro" id="IPR021055">
    <property type="entry name" value="T4BSS_IcmL/DotI"/>
</dbReference>
<feature type="compositionally biased region" description="Low complexity" evidence="1">
    <location>
        <begin position="358"/>
        <end position="375"/>
    </location>
</feature>
<dbReference type="PATRIC" id="fig|451.8.peg.2807"/>
<feature type="compositionally biased region" description="Low complexity" evidence="1">
    <location>
        <begin position="104"/>
        <end position="177"/>
    </location>
</feature>
<dbReference type="AlphaFoldDB" id="A0A098GGX9"/>
<feature type="signal peptide" evidence="2">
    <location>
        <begin position="1"/>
        <end position="20"/>
    </location>
</feature>
<evidence type="ECO:0000313" key="5">
    <source>
        <dbReference type="Proteomes" id="UP000032414"/>
    </source>
</evidence>
<feature type="chain" id="PRO_5009750796" evidence="2">
    <location>
        <begin position="21"/>
        <end position="375"/>
    </location>
</feature>
<sequence length="375" mass="38834">MKKSMLCAGLMTVLTTTVYAESNDGTVSIHAEQVAPMAANVQLAQNSASTGSPATAQAREQIIASDEVKTPPTQGLQLPTDKGTQTPSTTDQLPTGKPTPATETPNNSGTPSSGTPTSSLNTGSSQSSAVSTGTNKATTVSSTATSNNKATGGVTTPNSTSTSTTAPTSNTTSSTPSATPPAPGATTNTTPATTGTSNTAAPTAAPPQPLNCNYRIPAETTHIEQTIVMKWAEKAAEQSFDFDYNTMDSQLAALKSCYTEQGWQGFNDALQKSGNLNAIKSQQLTVSSMVNGESKITELKDNQWKVIIPMQVVYQNDKEKLTQPLTVNLVVGRKISGDLGIMQMIAIPSQTTSTGNEAPTTGSTATPTTQQPIQP</sequence>
<protein>
    <submittedName>
        <fullName evidence="4">Macrophage killing protein with similarity to conjugation protein</fullName>
    </submittedName>
</protein>
<feature type="compositionally biased region" description="Polar residues" evidence="1">
    <location>
        <begin position="71"/>
        <end position="93"/>
    </location>
</feature>
<dbReference type="Proteomes" id="UP000182998">
    <property type="component" value="Unassembled WGS sequence"/>
</dbReference>
<feature type="compositionally biased region" description="Low complexity" evidence="1">
    <location>
        <begin position="184"/>
        <end position="203"/>
    </location>
</feature>
<reference evidence="3" key="2">
    <citation type="submission" date="2014-09" db="EMBL/GenBank/DDBJ databases">
        <authorList>
            <person name="GOMEZ-VALERO Laura"/>
        </authorList>
    </citation>
    <scope>NUCLEOTIDE SEQUENCE</scope>
    <source>
        <strain evidence="3">ATCC33218</strain>
    </source>
</reference>
<reference evidence="5" key="1">
    <citation type="submission" date="2014-09" db="EMBL/GenBank/DDBJ databases">
        <authorList>
            <person name="Gomez-Valero L."/>
        </authorList>
    </citation>
    <scope>NUCLEOTIDE SEQUENCE [LARGE SCALE GENOMIC DNA]</scope>
    <source>
        <strain evidence="5">ATCC33218</strain>
    </source>
</reference>
<dbReference type="HOGENOM" id="CLU_870954_0_0_6"/>
<evidence type="ECO:0000256" key="2">
    <source>
        <dbReference type="SAM" id="SignalP"/>
    </source>
</evidence>
<evidence type="ECO:0000313" key="4">
    <source>
        <dbReference type="EMBL" id="SCY21319.1"/>
    </source>
</evidence>
<keyword evidence="6" id="KW-1185">Reference proteome</keyword>
<evidence type="ECO:0000256" key="1">
    <source>
        <dbReference type="SAM" id="MobiDB-lite"/>
    </source>
</evidence>
<dbReference type="KEGG" id="tmc:LMI_2450"/>
<feature type="region of interest" description="Disordered" evidence="1">
    <location>
        <begin position="350"/>
        <end position="375"/>
    </location>
</feature>
<organism evidence="3 5">
    <name type="scientific">Legionella micdadei</name>
    <name type="common">Tatlockia micdadei</name>
    <dbReference type="NCBI Taxonomy" id="451"/>
    <lineage>
        <taxon>Bacteria</taxon>
        <taxon>Pseudomonadati</taxon>
        <taxon>Pseudomonadota</taxon>
        <taxon>Gammaproteobacteria</taxon>
        <taxon>Legionellales</taxon>
        <taxon>Legionellaceae</taxon>
        <taxon>Legionella</taxon>
    </lineage>
</organism>
<accession>A0A098GGX9</accession>
<gene>
    <name evidence="3" type="ORF">LMI_2450</name>
    <name evidence="4" type="ORF">SAMN02982997_01091</name>
</gene>
<proteinExistence type="predicted"/>
<keyword evidence="2" id="KW-0732">Signal</keyword>
<evidence type="ECO:0000313" key="6">
    <source>
        <dbReference type="Proteomes" id="UP000182998"/>
    </source>
</evidence>
<dbReference type="Proteomes" id="UP000032414">
    <property type="component" value="Chromosome I"/>
</dbReference>
<name>A0A098GGX9_LEGMI</name>